<evidence type="ECO:0008006" key="7">
    <source>
        <dbReference type="Google" id="ProtNLM"/>
    </source>
</evidence>
<organism evidence="6">
    <name type="scientific">Gibberella zeae</name>
    <name type="common">Wheat head blight fungus</name>
    <name type="synonym">Fusarium graminearum</name>
    <dbReference type="NCBI Taxonomy" id="5518"/>
    <lineage>
        <taxon>Eukaryota</taxon>
        <taxon>Fungi</taxon>
        <taxon>Dikarya</taxon>
        <taxon>Ascomycota</taxon>
        <taxon>Pezizomycotina</taxon>
        <taxon>Sordariomycetes</taxon>
        <taxon>Hypocreomycetidae</taxon>
        <taxon>Hypocreales</taxon>
        <taxon>Nectriaceae</taxon>
        <taxon>Fusarium</taxon>
    </lineage>
</organism>
<gene>
    <name evidence="6" type="ORF">FUG_LOCUS114653</name>
    <name evidence="5" type="ORF">MDCFG202_LOCUS143065</name>
</gene>
<dbReference type="InterPro" id="IPR036291">
    <property type="entry name" value="NAD(P)-bd_dom_sf"/>
</dbReference>
<dbReference type="GO" id="GO:0016020">
    <property type="term" value="C:membrane"/>
    <property type="evidence" value="ECO:0007669"/>
    <property type="project" value="InterPro"/>
</dbReference>
<dbReference type="PANTHER" id="PTHR10491">
    <property type="entry name" value="DTDP-4-DEHYDRORHAMNOSE REDUCTASE"/>
    <property type="match status" value="1"/>
</dbReference>
<feature type="domain" description="RmlD-like substrate binding" evidence="3">
    <location>
        <begin position="299"/>
        <end position="469"/>
    </location>
</feature>
<feature type="transmembrane region" description="Helical" evidence="1">
    <location>
        <begin position="789"/>
        <end position="810"/>
    </location>
</feature>
<feature type="transmembrane region" description="Helical" evidence="1">
    <location>
        <begin position="706"/>
        <end position="729"/>
    </location>
</feature>
<protein>
    <recommendedName>
        <fullName evidence="7">RmlD-like substrate binding domain-containing protein</fullName>
    </recommendedName>
</protein>
<dbReference type="InterPro" id="IPR005913">
    <property type="entry name" value="dTDP_dehydrorham_reduct"/>
</dbReference>
<dbReference type="Proteomes" id="UP000746612">
    <property type="component" value="Unassembled WGS sequence"/>
</dbReference>
<dbReference type="Pfam" id="PF00892">
    <property type="entry name" value="EamA"/>
    <property type="match status" value="1"/>
</dbReference>
<dbReference type="GO" id="GO:0048269">
    <property type="term" value="C:methionine adenosyltransferase complex"/>
    <property type="evidence" value="ECO:0007669"/>
    <property type="project" value="TreeGrafter"/>
</dbReference>
<dbReference type="InterPro" id="IPR029903">
    <property type="entry name" value="RmlD-like-bd"/>
</dbReference>
<dbReference type="Pfam" id="PF18922">
    <property type="entry name" value="DUF5672"/>
    <property type="match status" value="1"/>
</dbReference>
<evidence type="ECO:0000259" key="4">
    <source>
        <dbReference type="Pfam" id="PF18922"/>
    </source>
</evidence>
<evidence type="ECO:0000259" key="2">
    <source>
        <dbReference type="Pfam" id="PF00892"/>
    </source>
</evidence>
<feature type="transmembrane region" description="Helical" evidence="1">
    <location>
        <begin position="852"/>
        <end position="875"/>
    </location>
</feature>
<sequence length="937" mass="105299">MIQALFTRRVLYAALSLALTWVLALTYRESLFNTVKSQLTSSTTSGILIKDKVATITDTLFTPRLIPLILHYRAVLGPSWPIVFFTSQTTFDKHFAPDAPSTSAAWRQAIADGSIETRIISSEFNLTSRKGVNSYFSDPWLWEQLAPAKHVLVFQADAMLCANARKAVDDYLEWDFIGAPLNDTRQVFNGGLSLRNRPMMLDIIKSRDWWTDTNTKDAEYQGHGEDYWMSVLMRERGAHLPSVKEALTFSKQLPWHFKLPGDPIGYHRVHRQLRRDKKAIPKIRDNCPSTQTHTTMPNRFLIWGETGWVAGHLKALLEKQGKDVHTTSVRMENITQVAEELKRIQPTHVLNAAGCTGRPNVDWCEDNKAQTVRSNVIGTLTLADQCDLLGIHCTVFATGCIYQYDEKHPVGGAGFTEEDAPNFAGSFYSMTKGHVEPILSCYENVLILRLRMPVSDDLHPRNFVTKILNYDHVVNIPNSNTILRDLLPVSISLAEHGDTGVFNFTNPGAISHNEVLTLFRDIIRPSLTWSNFSIEEQSHVIKAGRSNCMLDTSKLEAKAREYGFTIPDVHEAYRLCFEPVKMLSNASSANDSTTYKLQDMSHDHQRLSSSDEENASFLSDHEEKDEVVESKDLKKASFWIIVNIVATVLIVFTNKAIFDDDNLKFIQLSFAAFHFTTTWLVLWVISRERFAFFTPKNVSITQMLPLSVVMTLNIIFPNLSLAFSTITFYQVARVLVTPCVAILDYTLYRVTVSGMASSTLVVACLGVAMVSYYDSRPSDDANVKTTSQIGIVFALVGVFFSSLYTVWIAAFRKKLSISSMQLLLNQAPLSAFLLLYFIPWVDEFPVIKDVSISHWILIPFSGILAMLINISQFFIIAETGPIASTVVGHTKTCTIVVLSWAISGRVATDMSVVGLLTALAGIFRDNGIWWRSLAEWD</sequence>
<evidence type="ECO:0000313" key="6">
    <source>
        <dbReference type="EMBL" id="VIO54108.1"/>
    </source>
</evidence>
<dbReference type="GO" id="GO:0048270">
    <property type="term" value="F:methionine adenosyltransferase regulator activity"/>
    <property type="evidence" value="ECO:0007669"/>
    <property type="project" value="TreeGrafter"/>
</dbReference>
<dbReference type="AlphaFoldDB" id="A0A4E9E5Q1"/>
<dbReference type="EMBL" id="CAJPIJ010000104">
    <property type="protein sequence ID" value="CAG1977250.1"/>
    <property type="molecule type" value="Genomic_DNA"/>
</dbReference>
<name>A0A4E9E5Q1_GIBZA</name>
<dbReference type="EMBL" id="CAAKMV010000088">
    <property type="protein sequence ID" value="VIO54108.1"/>
    <property type="molecule type" value="Genomic_DNA"/>
</dbReference>
<keyword evidence="1" id="KW-1133">Transmembrane helix</keyword>
<accession>A0A4E9E5Q1</accession>
<keyword evidence="1" id="KW-0812">Transmembrane</keyword>
<dbReference type="GO" id="GO:0006556">
    <property type="term" value="P:S-adenosylmethionine biosynthetic process"/>
    <property type="evidence" value="ECO:0007669"/>
    <property type="project" value="TreeGrafter"/>
</dbReference>
<feature type="domain" description="DUF5672" evidence="4">
    <location>
        <begin position="115"/>
        <end position="267"/>
    </location>
</feature>
<feature type="transmembrane region" description="Helical" evidence="1">
    <location>
        <begin position="636"/>
        <end position="653"/>
    </location>
</feature>
<feature type="transmembrane region" description="Helical" evidence="1">
    <location>
        <begin position="750"/>
        <end position="769"/>
    </location>
</feature>
<reference evidence="6" key="1">
    <citation type="submission" date="2019-04" db="EMBL/GenBank/DDBJ databases">
        <authorList>
            <person name="Melise S."/>
            <person name="Noan J."/>
            <person name="Okalmin O."/>
        </authorList>
    </citation>
    <scope>NUCLEOTIDE SEQUENCE</scope>
    <source>
        <strain evidence="6">FN9</strain>
    </source>
</reference>
<dbReference type="InterPro" id="IPR043729">
    <property type="entry name" value="DUF5672"/>
</dbReference>
<dbReference type="SUPFAM" id="SSF51735">
    <property type="entry name" value="NAD(P)-binding Rossmann-fold domains"/>
    <property type="match status" value="1"/>
</dbReference>
<dbReference type="PANTHER" id="PTHR10491:SF4">
    <property type="entry name" value="METHIONINE ADENOSYLTRANSFERASE 2 SUBUNIT BETA"/>
    <property type="match status" value="1"/>
</dbReference>
<feature type="transmembrane region" description="Helical" evidence="1">
    <location>
        <begin position="822"/>
        <end position="840"/>
    </location>
</feature>
<feature type="transmembrane region" description="Helical" evidence="1">
    <location>
        <begin position="665"/>
        <end position="686"/>
    </location>
</feature>
<evidence type="ECO:0000259" key="3">
    <source>
        <dbReference type="Pfam" id="PF04321"/>
    </source>
</evidence>
<feature type="domain" description="EamA" evidence="2">
    <location>
        <begin position="789"/>
        <end position="923"/>
    </location>
</feature>
<evidence type="ECO:0000256" key="1">
    <source>
        <dbReference type="SAM" id="Phobius"/>
    </source>
</evidence>
<keyword evidence="1" id="KW-0472">Membrane</keyword>
<proteinExistence type="predicted"/>
<dbReference type="Gene3D" id="3.40.50.720">
    <property type="entry name" value="NAD(P)-binding Rossmann-like Domain"/>
    <property type="match status" value="1"/>
</dbReference>
<dbReference type="CDD" id="cd05254">
    <property type="entry name" value="dTDP_HR_like_SDR_e"/>
    <property type="match status" value="1"/>
</dbReference>
<dbReference type="Pfam" id="PF04321">
    <property type="entry name" value="RmlD_sub_bind"/>
    <property type="match status" value="1"/>
</dbReference>
<reference evidence="5" key="2">
    <citation type="submission" date="2021-03" db="EMBL/GenBank/DDBJ databases">
        <authorList>
            <person name="Alouane T."/>
            <person name="Langin T."/>
            <person name="Bonhomme L."/>
        </authorList>
    </citation>
    <scope>NUCLEOTIDE SEQUENCE</scope>
    <source>
        <strain evidence="5">MDC_Fg202</strain>
    </source>
</reference>
<dbReference type="InterPro" id="IPR000620">
    <property type="entry name" value="EamA_dom"/>
</dbReference>
<evidence type="ECO:0000313" key="5">
    <source>
        <dbReference type="EMBL" id="CAG1977250.1"/>
    </source>
</evidence>